<dbReference type="Gene3D" id="3.40.30.10">
    <property type="entry name" value="Glutaredoxin"/>
    <property type="match status" value="1"/>
</dbReference>
<evidence type="ECO:0000256" key="2">
    <source>
        <dbReference type="ARBA" id="ARBA00004253"/>
    </source>
</evidence>
<dbReference type="GeneTree" id="ENSGT00390000018173"/>
<evidence type="ECO:0000256" key="9">
    <source>
        <dbReference type="PIRSR" id="PIRSR637944-1"/>
    </source>
</evidence>
<dbReference type="CDD" id="cd03013">
    <property type="entry name" value="PRX5_like"/>
    <property type="match status" value="1"/>
</dbReference>
<feature type="domain" description="Thioredoxin" evidence="11">
    <location>
        <begin position="31"/>
        <end position="192"/>
    </location>
</feature>
<keyword evidence="13" id="KW-1185">Reference proteome</keyword>
<dbReference type="InterPro" id="IPR036249">
    <property type="entry name" value="Thioredoxin-like_sf"/>
</dbReference>
<evidence type="ECO:0000256" key="3">
    <source>
        <dbReference type="ARBA" id="ARBA00010505"/>
    </source>
</evidence>
<dbReference type="FunFam" id="3.40.30.10:FF:000020">
    <property type="entry name" value="Peroxiredoxin"/>
    <property type="match status" value="1"/>
</dbReference>
<accession>A0AAQ5XMA8</accession>
<gene>
    <name evidence="12" type="primary">PRDX5</name>
</gene>
<comment type="subcellular location">
    <subcellularLocation>
        <location evidence="2">Peroxisome matrix</location>
    </subcellularLocation>
</comment>
<dbReference type="GO" id="GO:0034599">
    <property type="term" value="P:cellular response to oxidative stress"/>
    <property type="evidence" value="ECO:0007669"/>
    <property type="project" value="InterPro"/>
</dbReference>
<dbReference type="InterPro" id="IPR037944">
    <property type="entry name" value="PRX5-like"/>
</dbReference>
<keyword evidence="5 10" id="KW-0049">Antioxidant</keyword>
<sequence length="196" mass="21107">MLSITGSLLHSYRVVHRVRLLHTSSIVKMPIQVGEHLPAVEVQEGEPGNKVSMDQLFKGKRGVLFAVPGAFTPGCSKTHLPGFVQQAGDLRSKGVQEVACISVNDAFVMAAWGKEHGAGDKVRMLADPTGAFTKAVDLLLESEQIVQVLGNKRSKRYSMLVEDGVVKKINVEPDGTGLTCSLASNILSELYCESCT</sequence>
<dbReference type="Pfam" id="PF08534">
    <property type="entry name" value="Redoxin"/>
    <property type="match status" value="1"/>
</dbReference>
<proteinExistence type="inferred from homology"/>
<evidence type="ECO:0000256" key="4">
    <source>
        <dbReference type="ARBA" id="ARBA00022559"/>
    </source>
</evidence>
<comment type="similarity">
    <text evidence="3 10">Belongs to the peroxiredoxin family. Prx5 subfamily.</text>
</comment>
<reference evidence="12 13" key="1">
    <citation type="submission" date="2022-01" db="EMBL/GenBank/DDBJ databases">
        <title>A chromosome-scale genome assembly of the false clownfish, Amphiprion ocellaris.</title>
        <authorList>
            <person name="Ryu T."/>
        </authorList>
    </citation>
    <scope>NUCLEOTIDE SEQUENCE [LARGE SCALE GENOMIC DNA]</scope>
</reference>
<keyword evidence="6 10" id="KW-0560">Oxidoreductase</keyword>
<comment type="function">
    <text evidence="1">Thiol-specific peroxidase that catalyzes the reduction of hydrogen peroxide and organic hydroperoxides to water and alcohols, respectively. Plays a role in cell protection against oxidative stress by detoxifying peroxides and as sensor of hydrogen peroxide-mediated signaling events.</text>
</comment>
<keyword evidence="4 10" id="KW-0575">Peroxidase</keyword>
<name>A0AAQ5XMA8_AMPOC</name>
<evidence type="ECO:0000256" key="7">
    <source>
        <dbReference type="ARBA" id="ARBA00023284"/>
    </source>
</evidence>
<dbReference type="PANTHER" id="PTHR10430">
    <property type="entry name" value="PEROXIREDOXIN"/>
    <property type="match status" value="1"/>
</dbReference>
<dbReference type="GO" id="GO:0042744">
    <property type="term" value="P:hydrogen peroxide catabolic process"/>
    <property type="evidence" value="ECO:0007669"/>
    <property type="project" value="TreeGrafter"/>
</dbReference>
<evidence type="ECO:0000313" key="13">
    <source>
        <dbReference type="Proteomes" id="UP001501940"/>
    </source>
</evidence>
<evidence type="ECO:0000259" key="11">
    <source>
        <dbReference type="PROSITE" id="PS51352"/>
    </source>
</evidence>
<dbReference type="GO" id="GO:0045454">
    <property type="term" value="P:cell redox homeostasis"/>
    <property type="evidence" value="ECO:0007669"/>
    <property type="project" value="TreeGrafter"/>
</dbReference>
<dbReference type="PROSITE" id="PS51352">
    <property type="entry name" value="THIOREDOXIN_2"/>
    <property type="match status" value="1"/>
</dbReference>
<reference evidence="12" key="3">
    <citation type="submission" date="2025-09" db="UniProtKB">
        <authorList>
            <consortium name="Ensembl"/>
        </authorList>
    </citation>
    <scope>IDENTIFICATION</scope>
</reference>
<dbReference type="InterPro" id="IPR013740">
    <property type="entry name" value="Redoxin"/>
</dbReference>
<dbReference type="PANTHER" id="PTHR10430:SF16">
    <property type="entry name" value="PEROXIREDOXIN-5, MITOCHONDRIAL"/>
    <property type="match status" value="1"/>
</dbReference>
<evidence type="ECO:0000256" key="5">
    <source>
        <dbReference type="ARBA" id="ARBA00022862"/>
    </source>
</evidence>
<dbReference type="Proteomes" id="UP001501940">
    <property type="component" value="Chromosome 14"/>
</dbReference>
<dbReference type="GO" id="GO:0008379">
    <property type="term" value="F:thioredoxin peroxidase activity"/>
    <property type="evidence" value="ECO:0007669"/>
    <property type="project" value="InterPro"/>
</dbReference>
<dbReference type="Ensembl" id="ENSAOCT00000055117.1">
    <property type="protein sequence ID" value="ENSAOCP00000041689.1"/>
    <property type="gene ID" value="ENSAOCG00000023278.2"/>
</dbReference>
<protein>
    <recommendedName>
        <fullName evidence="10">Peroxiredoxin-5</fullName>
        <ecNumber evidence="10">1.11.1.24</ecNumber>
    </recommendedName>
</protein>
<organism evidence="12 13">
    <name type="scientific">Amphiprion ocellaris</name>
    <name type="common">Clown anemonefish</name>
    <dbReference type="NCBI Taxonomy" id="80972"/>
    <lineage>
        <taxon>Eukaryota</taxon>
        <taxon>Metazoa</taxon>
        <taxon>Chordata</taxon>
        <taxon>Craniata</taxon>
        <taxon>Vertebrata</taxon>
        <taxon>Euteleostomi</taxon>
        <taxon>Actinopterygii</taxon>
        <taxon>Neopterygii</taxon>
        <taxon>Teleostei</taxon>
        <taxon>Neoteleostei</taxon>
        <taxon>Acanthomorphata</taxon>
        <taxon>Ovalentaria</taxon>
        <taxon>Pomacentridae</taxon>
        <taxon>Amphiprion</taxon>
    </lineage>
</organism>
<evidence type="ECO:0000256" key="8">
    <source>
        <dbReference type="ARBA" id="ARBA00049091"/>
    </source>
</evidence>
<dbReference type="AlphaFoldDB" id="A0AAQ5XMA8"/>
<dbReference type="GO" id="GO:0005739">
    <property type="term" value="C:mitochondrion"/>
    <property type="evidence" value="ECO:0007669"/>
    <property type="project" value="TreeGrafter"/>
</dbReference>
<dbReference type="SUPFAM" id="SSF52833">
    <property type="entry name" value="Thioredoxin-like"/>
    <property type="match status" value="1"/>
</dbReference>
<reference evidence="12" key="2">
    <citation type="submission" date="2025-08" db="UniProtKB">
        <authorList>
            <consortium name="Ensembl"/>
        </authorList>
    </citation>
    <scope>IDENTIFICATION</scope>
</reference>
<dbReference type="InterPro" id="IPR013766">
    <property type="entry name" value="Thioredoxin_domain"/>
</dbReference>
<evidence type="ECO:0000256" key="1">
    <source>
        <dbReference type="ARBA" id="ARBA00003330"/>
    </source>
</evidence>
<evidence type="ECO:0000256" key="6">
    <source>
        <dbReference type="ARBA" id="ARBA00023002"/>
    </source>
</evidence>
<feature type="active site" description="Cysteine sulfenic acid (-SOH) intermediate" evidence="9">
    <location>
        <position position="75"/>
    </location>
</feature>
<dbReference type="EC" id="1.11.1.24" evidence="10"/>
<comment type="catalytic activity">
    <reaction evidence="8 10">
        <text>a hydroperoxide + [thioredoxin]-dithiol = an alcohol + [thioredoxin]-disulfide + H2O</text>
        <dbReference type="Rhea" id="RHEA:62620"/>
        <dbReference type="Rhea" id="RHEA-COMP:10698"/>
        <dbReference type="Rhea" id="RHEA-COMP:10700"/>
        <dbReference type="ChEBI" id="CHEBI:15377"/>
        <dbReference type="ChEBI" id="CHEBI:29950"/>
        <dbReference type="ChEBI" id="CHEBI:30879"/>
        <dbReference type="ChEBI" id="CHEBI:35924"/>
        <dbReference type="ChEBI" id="CHEBI:50058"/>
        <dbReference type="EC" id="1.11.1.24"/>
    </reaction>
</comment>
<evidence type="ECO:0000256" key="10">
    <source>
        <dbReference type="RuleBase" id="RU366011"/>
    </source>
</evidence>
<evidence type="ECO:0000313" key="12">
    <source>
        <dbReference type="Ensembl" id="ENSAOCP00000041689.1"/>
    </source>
</evidence>
<keyword evidence="7 10" id="KW-0676">Redox-active center</keyword>
<dbReference type="GO" id="GO:0005782">
    <property type="term" value="C:peroxisomal matrix"/>
    <property type="evidence" value="ECO:0007669"/>
    <property type="project" value="UniProtKB-SubCell"/>
</dbReference>